<name>A0A7X0MI26_9SPHI</name>
<evidence type="ECO:0000313" key="3">
    <source>
        <dbReference type="Proteomes" id="UP000521017"/>
    </source>
</evidence>
<dbReference type="GO" id="GO:0016747">
    <property type="term" value="F:acyltransferase activity, transferring groups other than amino-acyl groups"/>
    <property type="evidence" value="ECO:0007669"/>
    <property type="project" value="InterPro"/>
</dbReference>
<accession>A0A7X0MI26</accession>
<feature type="domain" description="N-acetyltransferase" evidence="1">
    <location>
        <begin position="7"/>
        <end position="170"/>
    </location>
</feature>
<dbReference type="InterPro" id="IPR016181">
    <property type="entry name" value="Acyl_CoA_acyltransferase"/>
</dbReference>
<dbReference type="Pfam" id="PF13302">
    <property type="entry name" value="Acetyltransf_3"/>
    <property type="match status" value="1"/>
</dbReference>
<dbReference type="Gene3D" id="3.40.630.30">
    <property type="match status" value="1"/>
</dbReference>
<comment type="caution">
    <text evidence="2">The sequence shown here is derived from an EMBL/GenBank/DDBJ whole genome shotgun (WGS) entry which is preliminary data.</text>
</comment>
<organism evidence="2 3">
    <name type="scientific">Pedobacter cryoconitis</name>
    <dbReference type="NCBI Taxonomy" id="188932"/>
    <lineage>
        <taxon>Bacteria</taxon>
        <taxon>Pseudomonadati</taxon>
        <taxon>Bacteroidota</taxon>
        <taxon>Sphingobacteriia</taxon>
        <taxon>Sphingobacteriales</taxon>
        <taxon>Sphingobacteriaceae</taxon>
        <taxon>Pedobacter</taxon>
    </lineage>
</organism>
<reference evidence="2 3" key="1">
    <citation type="submission" date="2020-08" db="EMBL/GenBank/DDBJ databases">
        <title>Genomic Encyclopedia of Type Strains, Phase IV (KMG-V): Genome sequencing to study the core and pangenomes of soil and plant-associated prokaryotes.</title>
        <authorList>
            <person name="Whitman W."/>
        </authorList>
    </citation>
    <scope>NUCLEOTIDE SEQUENCE [LARGE SCALE GENOMIC DNA]</scope>
    <source>
        <strain evidence="2 3">M2T3</strain>
    </source>
</reference>
<dbReference type="PANTHER" id="PTHR43792:SF1">
    <property type="entry name" value="N-ACETYLTRANSFERASE DOMAIN-CONTAINING PROTEIN"/>
    <property type="match status" value="1"/>
</dbReference>
<dbReference type="InterPro" id="IPR000182">
    <property type="entry name" value="GNAT_dom"/>
</dbReference>
<keyword evidence="2" id="KW-0808">Transferase</keyword>
<dbReference type="PROSITE" id="PS51186">
    <property type="entry name" value="GNAT"/>
    <property type="match status" value="1"/>
</dbReference>
<dbReference type="RefSeq" id="WP_184624662.1">
    <property type="nucleotide sequence ID" value="NZ_JACHCC010000005.1"/>
</dbReference>
<gene>
    <name evidence="2" type="ORF">HDF25_002081</name>
</gene>
<sequence>MSETERLLLKRPDNNDLNSLFEIYGDPRTNLSNPSGPLADLEKAAEVLHRWITHWDTNNFGMWAITTKENPDLVIGFGGLSLKNYGIAERLNLGYRFAVDAWGKGYATELALASLDYAFHQLHQPAVYAVVRPQNTTSIKVLEKTGMLLSGTLDDVPGQPQSLVYQINNPSLF</sequence>
<dbReference type="EMBL" id="JACHCC010000005">
    <property type="protein sequence ID" value="MBB6499937.1"/>
    <property type="molecule type" value="Genomic_DNA"/>
</dbReference>
<proteinExistence type="predicted"/>
<evidence type="ECO:0000313" key="2">
    <source>
        <dbReference type="EMBL" id="MBB6499937.1"/>
    </source>
</evidence>
<dbReference type="Proteomes" id="UP000521017">
    <property type="component" value="Unassembled WGS sequence"/>
</dbReference>
<dbReference type="InterPro" id="IPR051531">
    <property type="entry name" value="N-acetyltransferase"/>
</dbReference>
<protein>
    <submittedName>
        <fullName evidence="2">RimJ/RimL family protein N-acetyltransferase</fullName>
    </submittedName>
</protein>
<dbReference type="AlphaFoldDB" id="A0A7X0MI26"/>
<dbReference type="PANTHER" id="PTHR43792">
    <property type="entry name" value="GNAT FAMILY, PUTATIVE (AFU_ORTHOLOGUE AFUA_3G00765)-RELATED-RELATED"/>
    <property type="match status" value="1"/>
</dbReference>
<dbReference type="SUPFAM" id="SSF55729">
    <property type="entry name" value="Acyl-CoA N-acyltransferases (Nat)"/>
    <property type="match status" value="1"/>
</dbReference>
<evidence type="ECO:0000259" key="1">
    <source>
        <dbReference type="PROSITE" id="PS51186"/>
    </source>
</evidence>